<dbReference type="RefSeq" id="XP_027364401.1">
    <property type="nucleotide sequence ID" value="XM_027508600.1"/>
</dbReference>
<evidence type="ECO:0000256" key="1">
    <source>
        <dbReference type="SAM" id="MobiDB-lite"/>
    </source>
</evidence>
<feature type="compositionally biased region" description="Low complexity" evidence="1">
    <location>
        <begin position="29"/>
        <end position="45"/>
    </location>
</feature>
<dbReference type="AlphaFoldDB" id="A0A8B8M6V2"/>
<dbReference type="Proteomes" id="UP000694853">
    <property type="component" value="Unplaced"/>
</dbReference>
<feature type="compositionally biased region" description="Pro residues" evidence="1">
    <location>
        <begin position="116"/>
        <end position="129"/>
    </location>
</feature>
<gene>
    <name evidence="3" type="primary">LOC113871509</name>
</gene>
<protein>
    <submittedName>
        <fullName evidence="3">Extensin-like</fullName>
    </submittedName>
</protein>
<dbReference type="KEGG" id="aprc:113871509"/>
<reference evidence="2" key="1">
    <citation type="journal article" date="2019" name="Toxins">
        <title>Detection of Abrin-Like and Prepropulchellin-Like Toxin Genes and Transcripts Using Whole Genome Sequencing and Full-Length Transcript Sequencing of Abrus precatorius.</title>
        <authorList>
            <person name="Hovde B.T."/>
            <person name="Daligault H.E."/>
            <person name="Hanschen E.R."/>
            <person name="Kunde Y.A."/>
            <person name="Johnson M.B."/>
            <person name="Starkenburg S.R."/>
            <person name="Johnson S.L."/>
        </authorList>
    </citation>
    <scope>NUCLEOTIDE SEQUENCE [LARGE SCALE GENOMIC DNA]</scope>
</reference>
<reference evidence="3" key="2">
    <citation type="submission" date="2025-08" db="UniProtKB">
        <authorList>
            <consortium name="RefSeq"/>
        </authorList>
    </citation>
    <scope>IDENTIFICATION</scope>
    <source>
        <tissue evidence="3">Young leaves</tissue>
    </source>
</reference>
<organism evidence="2 3">
    <name type="scientific">Abrus precatorius</name>
    <name type="common">Indian licorice</name>
    <name type="synonym">Glycine abrus</name>
    <dbReference type="NCBI Taxonomy" id="3816"/>
    <lineage>
        <taxon>Eukaryota</taxon>
        <taxon>Viridiplantae</taxon>
        <taxon>Streptophyta</taxon>
        <taxon>Embryophyta</taxon>
        <taxon>Tracheophyta</taxon>
        <taxon>Spermatophyta</taxon>
        <taxon>Magnoliopsida</taxon>
        <taxon>eudicotyledons</taxon>
        <taxon>Gunneridae</taxon>
        <taxon>Pentapetalae</taxon>
        <taxon>rosids</taxon>
        <taxon>fabids</taxon>
        <taxon>Fabales</taxon>
        <taxon>Fabaceae</taxon>
        <taxon>Papilionoideae</taxon>
        <taxon>50 kb inversion clade</taxon>
        <taxon>NPAAA clade</taxon>
        <taxon>indigoferoid/millettioid clade</taxon>
        <taxon>Abreae</taxon>
        <taxon>Abrus</taxon>
    </lineage>
</organism>
<name>A0A8B8M6V2_ABRPR</name>
<evidence type="ECO:0000313" key="3">
    <source>
        <dbReference type="RefSeq" id="XP_027364401.1"/>
    </source>
</evidence>
<accession>A0A8B8M6V2</accession>
<feature type="compositionally biased region" description="Pro residues" evidence="1">
    <location>
        <begin position="66"/>
        <end position="78"/>
    </location>
</feature>
<feature type="region of interest" description="Disordered" evidence="1">
    <location>
        <begin position="29"/>
        <end position="49"/>
    </location>
</feature>
<sequence>MGPLAEDGWKHTWNDHIFADISVPLPPERSIIIHSPPSSPSSQEPPAKRLKTFVDKGKTIINLDPEPTPCPNPAPAPAPEWKDIGVVESSVRPVTGHSLSIQAPPSEEARPSTRRPSPPPPTSRSPPPTISWIDSDPDDLLPSPRPQPVDDASNSDGLESNPSEDSFPLEFYL</sequence>
<keyword evidence="2" id="KW-1185">Reference proteome</keyword>
<feature type="compositionally biased region" description="Polar residues" evidence="1">
    <location>
        <begin position="152"/>
        <end position="164"/>
    </location>
</feature>
<evidence type="ECO:0000313" key="2">
    <source>
        <dbReference type="Proteomes" id="UP000694853"/>
    </source>
</evidence>
<dbReference type="GeneID" id="113871509"/>
<feature type="region of interest" description="Disordered" evidence="1">
    <location>
        <begin position="61"/>
        <end position="173"/>
    </location>
</feature>
<proteinExistence type="predicted"/>